<dbReference type="AlphaFoldDB" id="A0A1I8BMJ9"/>
<feature type="compositionally biased region" description="Acidic residues" evidence="1">
    <location>
        <begin position="197"/>
        <end position="211"/>
    </location>
</feature>
<organism evidence="2 3">
    <name type="scientific">Meloidogyne hapla</name>
    <name type="common">Root-knot nematode worm</name>
    <dbReference type="NCBI Taxonomy" id="6305"/>
    <lineage>
        <taxon>Eukaryota</taxon>
        <taxon>Metazoa</taxon>
        <taxon>Ecdysozoa</taxon>
        <taxon>Nematoda</taxon>
        <taxon>Chromadorea</taxon>
        <taxon>Rhabditida</taxon>
        <taxon>Tylenchina</taxon>
        <taxon>Tylenchomorpha</taxon>
        <taxon>Tylenchoidea</taxon>
        <taxon>Meloidogynidae</taxon>
        <taxon>Meloidogyninae</taxon>
        <taxon>Meloidogyne</taxon>
    </lineage>
</organism>
<dbReference type="Proteomes" id="UP000095281">
    <property type="component" value="Unplaced"/>
</dbReference>
<keyword evidence="2" id="KW-1185">Reference proteome</keyword>
<feature type="region of interest" description="Disordered" evidence="1">
    <location>
        <begin position="178"/>
        <end position="232"/>
    </location>
</feature>
<sequence>MSSNRFNDFIRRAQGAISNFRNGGAGFFIGRNGEVIYSKNNICLHEDAENTADFIRSVSPRPLALNENNSNIENKNLITRLSCSNREIGDSEEEGELSTIEEKVKEEQYFDSNSSTIRLIETDLEENEAVGLGQRPITLLQSEGQLASFRGFLAKKIFLKLLSLPSINLIPNTPIEQETEGKIGEDRLTESSGATSGEDELVEDDEEEADNDVSSCDDKSDEDEKEQNPHHSESFCQNFASLFFDSIPEHIARDHNLIWMKGDNEENEEEEEGTSNILALTRDKVIFQSKKNEEEKILNDQNNKETTTKKLASLFSVNLGFN</sequence>
<evidence type="ECO:0000256" key="1">
    <source>
        <dbReference type="SAM" id="MobiDB-lite"/>
    </source>
</evidence>
<reference evidence="3" key="1">
    <citation type="submission" date="2016-11" db="UniProtKB">
        <authorList>
            <consortium name="WormBaseParasite"/>
        </authorList>
    </citation>
    <scope>IDENTIFICATION</scope>
</reference>
<evidence type="ECO:0000313" key="2">
    <source>
        <dbReference type="Proteomes" id="UP000095281"/>
    </source>
</evidence>
<protein>
    <submittedName>
        <fullName evidence="3">Uncharacterized protein</fullName>
    </submittedName>
</protein>
<accession>A0A1I8BMJ9</accession>
<proteinExistence type="predicted"/>
<name>A0A1I8BMJ9_MELHA</name>
<evidence type="ECO:0000313" key="3">
    <source>
        <dbReference type="WBParaSite" id="MhA1_Contig33.frz3.gene13"/>
    </source>
</evidence>
<feature type="compositionally biased region" description="Basic and acidic residues" evidence="1">
    <location>
        <begin position="179"/>
        <end position="189"/>
    </location>
</feature>
<dbReference type="WBParaSite" id="MhA1_Contig33.frz3.gene13">
    <property type="protein sequence ID" value="MhA1_Contig33.frz3.gene13"/>
    <property type="gene ID" value="MhA1_Contig33.frz3.gene13"/>
</dbReference>